<keyword evidence="3" id="KW-1185">Reference proteome</keyword>
<feature type="chain" id="PRO_5046434714" description="Fimbrial-type adhesion domain-containing protein" evidence="1">
    <location>
        <begin position="29"/>
        <end position="364"/>
    </location>
</feature>
<name>A0ABU8V1W9_9NEIS</name>
<protein>
    <recommendedName>
        <fullName evidence="4">Fimbrial-type adhesion domain-containing protein</fullName>
    </recommendedName>
</protein>
<evidence type="ECO:0000313" key="2">
    <source>
        <dbReference type="EMBL" id="MEJ8675153.1"/>
    </source>
</evidence>
<gene>
    <name evidence="2" type="ORF">QCL97_010490</name>
</gene>
<reference evidence="2 3" key="1">
    <citation type="submission" date="2023-12" db="EMBL/GenBank/DDBJ databases">
        <title>Evaluation and characterization of a potential secondary metabolite violacein from indigenous Chromobacterium amazonense SAM215.</title>
        <authorList>
            <person name="Tarafdar M.R."/>
            <person name="Abedin S.M."/>
            <person name="Atiqua A."/>
            <person name="Saha A."/>
            <person name="Khan S.N."/>
        </authorList>
    </citation>
    <scope>NUCLEOTIDE SEQUENCE [LARGE SCALE GENOMIC DNA]</scope>
    <source>
        <strain evidence="2 3">SAM215</strain>
    </source>
</reference>
<comment type="caution">
    <text evidence="2">The sequence shown here is derived from an EMBL/GenBank/DDBJ whole genome shotgun (WGS) entry which is preliminary data.</text>
</comment>
<feature type="signal peptide" evidence="1">
    <location>
        <begin position="1"/>
        <end position="28"/>
    </location>
</feature>
<evidence type="ECO:0000313" key="3">
    <source>
        <dbReference type="Proteomes" id="UP001224516"/>
    </source>
</evidence>
<dbReference type="Proteomes" id="UP001224516">
    <property type="component" value="Unassembled WGS sequence"/>
</dbReference>
<dbReference type="EMBL" id="JAVFJF020000018">
    <property type="protein sequence ID" value="MEJ8675153.1"/>
    <property type="molecule type" value="Genomic_DNA"/>
</dbReference>
<organism evidence="2 3">
    <name type="scientific">Chromobacterium amazonense</name>
    <dbReference type="NCBI Taxonomy" id="1382803"/>
    <lineage>
        <taxon>Bacteria</taxon>
        <taxon>Pseudomonadati</taxon>
        <taxon>Pseudomonadota</taxon>
        <taxon>Betaproteobacteria</taxon>
        <taxon>Neisseriales</taxon>
        <taxon>Chromobacteriaceae</taxon>
        <taxon>Chromobacterium</taxon>
    </lineage>
</organism>
<proteinExistence type="predicted"/>
<evidence type="ECO:0008006" key="4">
    <source>
        <dbReference type="Google" id="ProtNLM"/>
    </source>
</evidence>
<dbReference type="RefSeq" id="WP_307911577.1">
    <property type="nucleotide sequence ID" value="NZ_JAVFJF020000018.1"/>
</dbReference>
<sequence length="364" mass="40366">MFSMLRKSILSRLWVFFGLLSLSQCVFSAGEDIYIPDANHLNSYYTTSAKAPRSFCAAVGCNPDKSLLLTSGLHITRANPRRQVAILYKSYSAAGERRGNIIFSPVSGVNRDMRINFRRLGFVLVPSASLTNDEWNVFRLALTRAISSDCARITHGDININGEQGYALMFMEKSSCLLEFAYDFGDLQIKHVVVEYDFDAVGVLPAGDYVGELAVAPDNVRGLTANGVEALSGVSDTFSVGWKVHPYISVDVSDSNVVLQKNADGSLSKEVPVFIDTNSRIIIRYVGSRSLVNNVNRHSVDCAVHLPFTKFSYNSTTKVWARRNALDVQRVEEKLRFYISGDNARAMLPGEYRGNVTLQFEAVL</sequence>
<evidence type="ECO:0000256" key="1">
    <source>
        <dbReference type="SAM" id="SignalP"/>
    </source>
</evidence>
<keyword evidence="1" id="KW-0732">Signal</keyword>
<accession>A0ABU8V1W9</accession>